<evidence type="ECO:0000256" key="2">
    <source>
        <dbReference type="ARBA" id="ARBA00009450"/>
    </source>
</evidence>
<keyword evidence="8" id="KW-0625">Polysaccharide transport</keyword>
<gene>
    <name evidence="19" type="ORF">E7747_00065</name>
</gene>
<dbReference type="GO" id="GO:0015159">
    <property type="term" value="F:polysaccharide transmembrane transporter activity"/>
    <property type="evidence" value="ECO:0007669"/>
    <property type="project" value="InterPro"/>
</dbReference>
<keyword evidence="5" id="KW-0762">Sugar transport</keyword>
<organism evidence="19 20">
    <name type="scientific">Duncaniella dubosii</name>
    <dbReference type="NCBI Taxonomy" id="2518971"/>
    <lineage>
        <taxon>Bacteria</taxon>
        <taxon>Pseudomonadati</taxon>
        <taxon>Bacteroidota</taxon>
        <taxon>Bacteroidia</taxon>
        <taxon>Bacteroidales</taxon>
        <taxon>Muribaculaceae</taxon>
        <taxon>Duncaniella</taxon>
    </lineage>
</organism>
<comment type="subcellular location">
    <subcellularLocation>
        <location evidence="1">Cell outer membrane</location>
        <topology evidence="1">Multi-pass membrane protein</topology>
    </subcellularLocation>
</comment>
<dbReference type="PANTHER" id="PTHR33619:SF3">
    <property type="entry name" value="POLYSACCHARIDE EXPORT PROTEIN GFCE-RELATED"/>
    <property type="match status" value="1"/>
</dbReference>
<dbReference type="Pfam" id="PF02563">
    <property type="entry name" value="Poly_export"/>
    <property type="match status" value="1"/>
</dbReference>
<evidence type="ECO:0000256" key="6">
    <source>
        <dbReference type="ARBA" id="ARBA00022692"/>
    </source>
</evidence>
<evidence type="ECO:0000256" key="11">
    <source>
        <dbReference type="ARBA" id="ARBA00023136"/>
    </source>
</evidence>
<keyword evidence="9" id="KW-0406">Ion transport</keyword>
<evidence type="ECO:0000256" key="7">
    <source>
        <dbReference type="ARBA" id="ARBA00022729"/>
    </source>
</evidence>
<evidence type="ECO:0000256" key="12">
    <source>
        <dbReference type="ARBA" id="ARBA00023139"/>
    </source>
</evidence>
<name>A0A4P7VZG2_9BACT</name>
<dbReference type="AlphaFoldDB" id="A0A4P7VZG2"/>
<dbReference type="GO" id="GO:0046930">
    <property type="term" value="C:pore complex"/>
    <property type="evidence" value="ECO:0007669"/>
    <property type="project" value="UniProtKB-KW"/>
</dbReference>
<keyword evidence="14" id="KW-0449">Lipoprotein</keyword>
<dbReference type="EMBL" id="CP039396">
    <property type="protein sequence ID" value="QCD40847.1"/>
    <property type="molecule type" value="Genomic_DNA"/>
</dbReference>
<dbReference type="PANTHER" id="PTHR33619">
    <property type="entry name" value="POLYSACCHARIDE EXPORT PROTEIN GFCE-RELATED"/>
    <property type="match status" value="1"/>
</dbReference>
<keyword evidence="4" id="KW-1134">Transmembrane beta strand</keyword>
<feature type="chain" id="PRO_5020518349" evidence="16">
    <location>
        <begin position="24"/>
        <end position="267"/>
    </location>
</feature>
<evidence type="ECO:0000259" key="17">
    <source>
        <dbReference type="Pfam" id="PF02563"/>
    </source>
</evidence>
<keyword evidence="12" id="KW-0564">Palmitate</keyword>
<protein>
    <submittedName>
        <fullName evidence="19">Polysaccharide export protein</fullName>
    </submittedName>
</protein>
<dbReference type="GO" id="GO:0006811">
    <property type="term" value="P:monoatomic ion transport"/>
    <property type="evidence" value="ECO:0007669"/>
    <property type="project" value="UniProtKB-KW"/>
</dbReference>
<comment type="similarity">
    <text evidence="2">Belongs to the BexD/CtrA/VexA family.</text>
</comment>
<keyword evidence="3" id="KW-0813">Transport</keyword>
<evidence type="ECO:0000313" key="19">
    <source>
        <dbReference type="EMBL" id="QCD40847.1"/>
    </source>
</evidence>
<proteinExistence type="inferred from homology"/>
<dbReference type="Gene3D" id="3.10.560.10">
    <property type="entry name" value="Outer membrane lipoprotein wza domain like"/>
    <property type="match status" value="1"/>
</dbReference>
<keyword evidence="15" id="KW-1133">Transmembrane helix</keyword>
<feature type="signal peptide" evidence="16">
    <location>
        <begin position="1"/>
        <end position="23"/>
    </location>
</feature>
<evidence type="ECO:0000256" key="13">
    <source>
        <dbReference type="ARBA" id="ARBA00023237"/>
    </source>
</evidence>
<feature type="domain" description="SLBB" evidence="18">
    <location>
        <begin position="145"/>
        <end position="224"/>
    </location>
</feature>
<dbReference type="InterPro" id="IPR003715">
    <property type="entry name" value="Poly_export_N"/>
</dbReference>
<keyword evidence="10" id="KW-0626">Porin</keyword>
<dbReference type="PROSITE" id="PS51257">
    <property type="entry name" value="PROKAR_LIPOPROTEIN"/>
    <property type="match status" value="1"/>
</dbReference>
<dbReference type="InterPro" id="IPR049712">
    <property type="entry name" value="Poly_export"/>
</dbReference>
<reference evidence="20" key="1">
    <citation type="submission" date="2019-02" db="EMBL/GenBank/DDBJ databases">
        <title>Isolation and identification of novel species under the genus Muribaculum.</title>
        <authorList>
            <person name="Miyake S."/>
            <person name="Ding Y."/>
            <person name="Low A."/>
            <person name="Soh M."/>
            <person name="Seedorf H."/>
        </authorList>
    </citation>
    <scope>NUCLEOTIDE SEQUENCE [LARGE SCALE GENOMIC DNA]</scope>
    <source>
        <strain evidence="20">H5</strain>
    </source>
</reference>
<evidence type="ECO:0000256" key="14">
    <source>
        <dbReference type="ARBA" id="ARBA00023288"/>
    </source>
</evidence>
<evidence type="ECO:0000256" key="15">
    <source>
        <dbReference type="SAM" id="Phobius"/>
    </source>
</evidence>
<evidence type="ECO:0000256" key="3">
    <source>
        <dbReference type="ARBA" id="ARBA00022448"/>
    </source>
</evidence>
<dbReference type="GO" id="GO:0009279">
    <property type="term" value="C:cell outer membrane"/>
    <property type="evidence" value="ECO:0007669"/>
    <property type="project" value="UniProtKB-SubCell"/>
</dbReference>
<evidence type="ECO:0000313" key="20">
    <source>
        <dbReference type="Proteomes" id="UP000297149"/>
    </source>
</evidence>
<evidence type="ECO:0000259" key="18">
    <source>
        <dbReference type="Pfam" id="PF22461"/>
    </source>
</evidence>
<accession>A0A4P7VZG2</accession>
<evidence type="ECO:0000256" key="9">
    <source>
        <dbReference type="ARBA" id="ARBA00023065"/>
    </source>
</evidence>
<dbReference type="KEGG" id="ddb:E7747_00065"/>
<feature type="transmembrane region" description="Helical" evidence="15">
    <location>
        <begin position="244"/>
        <end position="266"/>
    </location>
</feature>
<dbReference type="GO" id="GO:0015288">
    <property type="term" value="F:porin activity"/>
    <property type="evidence" value="ECO:0007669"/>
    <property type="project" value="UniProtKB-KW"/>
</dbReference>
<evidence type="ECO:0000256" key="4">
    <source>
        <dbReference type="ARBA" id="ARBA00022452"/>
    </source>
</evidence>
<keyword evidence="6 15" id="KW-0812">Transmembrane</keyword>
<evidence type="ECO:0000256" key="5">
    <source>
        <dbReference type="ARBA" id="ARBA00022597"/>
    </source>
</evidence>
<dbReference type="InterPro" id="IPR054765">
    <property type="entry name" value="SLBB_dom"/>
</dbReference>
<dbReference type="Proteomes" id="UP000297149">
    <property type="component" value="Chromosome"/>
</dbReference>
<dbReference type="Pfam" id="PF22461">
    <property type="entry name" value="SLBB_2"/>
    <property type="match status" value="1"/>
</dbReference>
<evidence type="ECO:0000256" key="10">
    <source>
        <dbReference type="ARBA" id="ARBA00023114"/>
    </source>
</evidence>
<sequence>MKTKSLFLSIVVAGAFASCSSNKTVLPYFTDISTIKEGTLPADNYLPEIKPDDELYIAVTSANPEATAIYNIATTNPSTRELFGQTITPTPQTYIVTSNGDIEFPELGRIHVAGMTVEQLQAELTAKISKDVDNPIVVVDLVNFQVNVAGEVNHPGPVKVRRNRFSILDALSAAGDMTPYGERSNVLLIRENNGKKEYVHIDMNSSDILTSPYYYLQQNDYIYVEPNKVRQANSKYNQDNAFKLSVISTVVSAASVIASLVIALAVK</sequence>
<evidence type="ECO:0000256" key="8">
    <source>
        <dbReference type="ARBA" id="ARBA00023047"/>
    </source>
</evidence>
<evidence type="ECO:0000256" key="1">
    <source>
        <dbReference type="ARBA" id="ARBA00004571"/>
    </source>
</evidence>
<keyword evidence="13" id="KW-0998">Cell outer membrane</keyword>
<evidence type="ECO:0000256" key="16">
    <source>
        <dbReference type="SAM" id="SignalP"/>
    </source>
</evidence>
<keyword evidence="20" id="KW-1185">Reference proteome</keyword>
<feature type="domain" description="Polysaccharide export protein N-terminal" evidence="17">
    <location>
        <begin position="48"/>
        <end position="141"/>
    </location>
</feature>
<dbReference type="RefSeq" id="WP_123613280.1">
    <property type="nucleotide sequence ID" value="NZ_CAXHQF010000034.1"/>
</dbReference>
<keyword evidence="11 15" id="KW-0472">Membrane</keyword>
<keyword evidence="7 16" id="KW-0732">Signal</keyword>